<dbReference type="EMBL" id="JABDJR010000679">
    <property type="protein sequence ID" value="NNF08438.1"/>
    <property type="molecule type" value="Genomic_DNA"/>
</dbReference>
<accession>A0A7Y2H458</accession>
<name>A0A7Y2H458_UNCEI</name>
<evidence type="ECO:0000313" key="3">
    <source>
        <dbReference type="Proteomes" id="UP000547674"/>
    </source>
</evidence>
<sequence>MQREQHLALRRSLIFGAIYDLAVGLTILLWFPGLFLWLNLEPPEDRFLLYLSVLPLMVLPVLYWRAATTRDALRYRIPVLWARGGGGAMILALTLWLKPEGTWVYLSIGAIDIGWAFLHAVLYRRP</sequence>
<dbReference type="Proteomes" id="UP000547674">
    <property type="component" value="Unassembled WGS sequence"/>
</dbReference>
<gene>
    <name evidence="2" type="ORF">HKN21_16880</name>
</gene>
<proteinExistence type="predicted"/>
<feature type="transmembrane region" description="Helical" evidence="1">
    <location>
        <begin position="12"/>
        <end position="35"/>
    </location>
</feature>
<feature type="transmembrane region" description="Helical" evidence="1">
    <location>
        <begin position="78"/>
        <end position="97"/>
    </location>
</feature>
<feature type="transmembrane region" description="Helical" evidence="1">
    <location>
        <begin position="47"/>
        <end position="66"/>
    </location>
</feature>
<keyword evidence="1" id="KW-0812">Transmembrane</keyword>
<evidence type="ECO:0000256" key="1">
    <source>
        <dbReference type="SAM" id="Phobius"/>
    </source>
</evidence>
<keyword evidence="1" id="KW-0472">Membrane</keyword>
<comment type="caution">
    <text evidence="2">The sequence shown here is derived from an EMBL/GenBank/DDBJ whole genome shotgun (WGS) entry which is preliminary data.</text>
</comment>
<organism evidence="2 3">
    <name type="scientific">Eiseniibacteriota bacterium</name>
    <dbReference type="NCBI Taxonomy" id="2212470"/>
    <lineage>
        <taxon>Bacteria</taxon>
        <taxon>Candidatus Eiseniibacteriota</taxon>
    </lineage>
</organism>
<feature type="transmembrane region" description="Helical" evidence="1">
    <location>
        <begin position="103"/>
        <end position="123"/>
    </location>
</feature>
<evidence type="ECO:0000313" key="2">
    <source>
        <dbReference type="EMBL" id="NNF08438.1"/>
    </source>
</evidence>
<reference evidence="2 3" key="1">
    <citation type="submission" date="2020-03" db="EMBL/GenBank/DDBJ databases">
        <title>Metabolic flexibility allows generalist bacteria to become dominant in a frequently disturbed ecosystem.</title>
        <authorList>
            <person name="Chen Y.-J."/>
            <person name="Leung P.M."/>
            <person name="Bay S.K."/>
            <person name="Hugenholtz P."/>
            <person name="Kessler A.J."/>
            <person name="Shelley G."/>
            <person name="Waite D.W."/>
            <person name="Cook P.L."/>
            <person name="Greening C."/>
        </authorList>
    </citation>
    <scope>NUCLEOTIDE SEQUENCE [LARGE SCALE GENOMIC DNA]</scope>
    <source>
        <strain evidence="2">SS_bin_28</strain>
    </source>
</reference>
<protein>
    <submittedName>
        <fullName evidence="2">Uncharacterized protein</fullName>
    </submittedName>
</protein>
<dbReference type="AlphaFoldDB" id="A0A7Y2H458"/>
<keyword evidence="1" id="KW-1133">Transmembrane helix</keyword>